<reference evidence="2" key="1">
    <citation type="submission" date="2021-02" db="EMBL/GenBank/DDBJ databases">
        <authorList>
            <person name="Nowell W R."/>
        </authorList>
    </citation>
    <scope>NUCLEOTIDE SEQUENCE</scope>
</reference>
<sequence length="22" mass="2695">MLKTHRRQHQLAVSSRFDEQRA</sequence>
<proteinExistence type="predicted"/>
<organism evidence="2 3">
    <name type="scientific">Rotaria magnacalcarata</name>
    <dbReference type="NCBI Taxonomy" id="392030"/>
    <lineage>
        <taxon>Eukaryota</taxon>
        <taxon>Metazoa</taxon>
        <taxon>Spiralia</taxon>
        <taxon>Gnathifera</taxon>
        <taxon>Rotifera</taxon>
        <taxon>Eurotatoria</taxon>
        <taxon>Bdelloidea</taxon>
        <taxon>Philodinida</taxon>
        <taxon>Philodinidae</taxon>
        <taxon>Rotaria</taxon>
    </lineage>
</organism>
<comment type="caution">
    <text evidence="2">The sequence shown here is derived from an EMBL/GenBank/DDBJ whole genome shotgun (WGS) entry which is preliminary data.</text>
</comment>
<feature type="non-terminal residue" evidence="2">
    <location>
        <position position="22"/>
    </location>
</feature>
<protein>
    <submittedName>
        <fullName evidence="2">Uncharacterized protein</fullName>
    </submittedName>
</protein>
<evidence type="ECO:0000313" key="2">
    <source>
        <dbReference type="EMBL" id="CAF5120655.1"/>
    </source>
</evidence>
<dbReference type="Proteomes" id="UP000681967">
    <property type="component" value="Unassembled WGS sequence"/>
</dbReference>
<evidence type="ECO:0000313" key="3">
    <source>
        <dbReference type="Proteomes" id="UP000681967"/>
    </source>
</evidence>
<dbReference type="EMBL" id="CAJOBH010244586">
    <property type="protein sequence ID" value="CAF5120655.1"/>
    <property type="molecule type" value="Genomic_DNA"/>
</dbReference>
<accession>A0A8S3FFL2</accession>
<feature type="region of interest" description="Disordered" evidence="1">
    <location>
        <begin position="1"/>
        <end position="22"/>
    </location>
</feature>
<gene>
    <name evidence="2" type="ORF">BYL167_LOCUS67023</name>
</gene>
<name>A0A8S3FFL2_9BILA</name>
<dbReference type="AlphaFoldDB" id="A0A8S3FFL2"/>
<evidence type="ECO:0000256" key="1">
    <source>
        <dbReference type="SAM" id="MobiDB-lite"/>
    </source>
</evidence>